<reference evidence="11" key="1">
    <citation type="journal article" date="2019" name="Int. J. Syst. Evol. Microbiol.">
        <title>The Global Catalogue of Microorganisms (GCM) 10K type strain sequencing project: providing services to taxonomists for standard genome sequencing and annotation.</title>
        <authorList>
            <consortium name="The Broad Institute Genomics Platform"/>
            <consortium name="The Broad Institute Genome Sequencing Center for Infectious Disease"/>
            <person name="Wu L."/>
            <person name="Ma J."/>
        </authorList>
    </citation>
    <scope>NUCLEOTIDE SEQUENCE [LARGE SCALE GENOMIC DNA]</scope>
    <source>
        <strain evidence="11">CGMCC 1.10363</strain>
    </source>
</reference>
<feature type="domain" description="Bacterial phospholipase C C-terminal" evidence="9">
    <location>
        <begin position="530"/>
        <end position="620"/>
    </location>
</feature>
<keyword evidence="4" id="KW-0964">Secreted</keyword>
<dbReference type="InterPro" id="IPR017850">
    <property type="entry name" value="Alkaline_phosphatase_core_sf"/>
</dbReference>
<evidence type="ECO:0000256" key="2">
    <source>
        <dbReference type="ARBA" id="ARBA00009717"/>
    </source>
</evidence>
<dbReference type="RefSeq" id="WP_390228662.1">
    <property type="nucleotide sequence ID" value="NZ_JBHSCN010000005.1"/>
</dbReference>
<evidence type="ECO:0000256" key="3">
    <source>
        <dbReference type="ARBA" id="ARBA00012018"/>
    </source>
</evidence>
<evidence type="ECO:0000256" key="6">
    <source>
        <dbReference type="ARBA" id="ARBA00023026"/>
    </source>
</evidence>
<comment type="caution">
    <text evidence="10">The sequence shown here is derived from an EMBL/GenBank/DDBJ whole genome shotgun (WGS) entry which is preliminary data.</text>
</comment>
<dbReference type="EMBL" id="JBHSCN010000005">
    <property type="protein sequence ID" value="MFC4243578.1"/>
    <property type="molecule type" value="Genomic_DNA"/>
</dbReference>
<dbReference type="InterPro" id="IPR007312">
    <property type="entry name" value="Phosphoesterase"/>
</dbReference>
<feature type="region of interest" description="Disordered" evidence="8">
    <location>
        <begin position="55"/>
        <end position="75"/>
    </location>
</feature>
<gene>
    <name evidence="10" type="ORF">ACFOYW_09345</name>
</gene>
<comment type="similarity">
    <text evidence="2">Belongs to the bacterial phospholipase C family.</text>
</comment>
<proteinExistence type="inferred from homology"/>
<dbReference type="PANTHER" id="PTHR31956">
    <property type="entry name" value="NON-SPECIFIC PHOSPHOLIPASE C4-RELATED"/>
    <property type="match status" value="1"/>
</dbReference>
<evidence type="ECO:0000313" key="10">
    <source>
        <dbReference type="EMBL" id="MFC4243578.1"/>
    </source>
</evidence>
<dbReference type="Pfam" id="PF05506">
    <property type="entry name" value="PLipase_C_C"/>
    <property type="match status" value="2"/>
</dbReference>
<dbReference type="Pfam" id="PF04185">
    <property type="entry name" value="Phosphoesterase"/>
    <property type="match status" value="1"/>
</dbReference>
<dbReference type="Gene3D" id="3.40.720.10">
    <property type="entry name" value="Alkaline Phosphatase, subunit A"/>
    <property type="match status" value="2"/>
</dbReference>
<evidence type="ECO:0000256" key="8">
    <source>
        <dbReference type="SAM" id="MobiDB-lite"/>
    </source>
</evidence>
<keyword evidence="4" id="KW-0134">Cell wall</keyword>
<feature type="region of interest" description="Disordered" evidence="8">
    <location>
        <begin position="1"/>
        <end position="24"/>
    </location>
</feature>
<keyword evidence="6" id="KW-0843">Virulence</keyword>
<evidence type="ECO:0000256" key="7">
    <source>
        <dbReference type="ARBA" id="ARBA00048421"/>
    </source>
</evidence>
<comment type="subcellular location">
    <subcellularLocation>
        <location evidence="1">Secreted</location>
        <location evidence="1">Cell wall</location>
    </subcellularLocation>
</comment>
<dbReference type="InterPro" id="IPR008475">
    <property type="entry name" value="PLipase_C_C"/>
</dbReference>
<evidence type="ECO:0000256" key="5">
    <source>
        <dbReference type="ARBA" id="ARBA00022801"/>
    </source>
</evidence>
<keyword evidence="5" id="KW-0378">Hydrolase</keyword>
<dbReference type="EC" id="3.1.4.3" evidence="3"/>
<dbReference type="Proteomes" id="UP001595900">
    <property type="component" value="Unassembled WGS sequence"/>
</dbReference>
<protein>
    <recommendedName>
        <fullName evidence="3">phospholipase C</fullName>
        <ecNumber evidence="3">3.1.4.3</ecNumber>
    </recommendedName>
</protein>
<dbReference type="PROSITE" id="PS51318">
    <property type="entry name" value="TAT"/>
    <property type="match status" value="1"/>
</dbReference>
<dbReference type="PANTHER" id="PTHR31956:SF1">
    <property type="entry name" value="NON-SPECIFIC PHOSPHOLIPASE C1"/>
    <property type="match status" value="1"/>
</dbReference>
<feature type="domain" description="Bacterial phospholipase C C-terminal" evidence="9">
    <location>
        <begin position="640"/>
        <end position="712"/>
    </location>
</feature>
<evidence type="ECO:0000256" key="4">
    <source>
        <dbReference type="ARBA" id="ARBA00022512"/>
    </source>
</evidence>
<name>A0ABV8Q8A5_9MICO</name>
<evidence type="ECO:0000256" key="1">
    <source>
        <dbReference type="ARBA" id="ARBA00004191"/>
    </source>
</evidence>
<accession>A0ABV8Q8A5</accession>
<comment type="catalytic activity">
    <reaction evidence="7">
        <text>a 1,2-diacyl-sn-glycero-3-phosphocholine + H2O = phosphocholine + a 1,2-diacyl-sn-glycerol + H(+)</text>
        <dbReference type="Rhea" id="RHEA:10604"/>
        <dbReference type="ChEBI" id="CHEBI:15377"/>
        <dbReference type="ChEBI" id="CHEBI:15378"/>
        <dbReference type="ChEBI" id="CHEBI:17815"/>
        <dbReference type="ChEBI" id="CHEBI:57643"/>
        <dbReference type="ChEBI" id="CHEBI:295975"/>
        <dbReference type="EC" id="3.1.4.3"/>
    </reaction>
    <physiologicalReaction direction="left-to-right" evidence="7">
        <dbReference type="Rhea" id="RHEA:10605"/>
    </physiologicalReaction>
</comment>
<dbReference type="InterPro" id="IPR006311">
    <property type="entry name" value="TAT_signal"/>
</dbReference>
<organism evidence="10 11">
    <name type="scientific">Gryllotalpicola reticulitermitis</name>
    <dbReference type="NCBI Taxonomy" id="1184153"/>
    <lineage>
        <taxon>Bacteria</taxon>
        <taxon>Bacillati</taxon>
        <taxon>Actinomycetota</taxon>
        <taxon>Actinomycetes</taxon>
        <taxon>Micrococcales</taxon>
        <taxon>Microbacteriaceae</taxon>
        <taxon>Gryllotalpicola</taxon>
    </lineage>
</organism>
<evidence type="ECO:0000259" key="9">
    <source>
        <dbReference type="Pfam" id="PF05506"/>
    </source>
</evidence>
<evidence type="ECO:0000313" key="11">
    <source>
        <dbReference type="Proteomes" id="UP001595900"/>
    </source>
</evidence>
<keyword evidence="11" id="KW-1185">Reference proteome</keyword>
<sequence length="719" mass="78030">MTNEPDESGSEATPTEASGSKGVGRRTFLMATGAAAGAAAVGAGVAAGANAAAAATPGKPAHPAHPAPHPEPKHLTRSMSDLKHVVILMQENRSFDHYFSTMPGVRGLNDKQALTFQDGTTVFQQRDAAGAVHTPQVDDSAWGTDHSFTTIDGRRWDSWVKEKGVEAMNYHSPGYMSFYWSVASQFGIGDQYFCSILGPTDCNRKYHWSGMSNGEVNNTDEANYDRDWITVAEQLQQVGIDWRMFSDNHGSGNGGKGAYRSDWLGDYGDNELTYFKGFNPAGLAADDPKLAPGTGLIWRGNAQYYLPSPPASVVPNTDSAQNLEYVLQDFIAACAPDAEYPLPTVSWITAPYGWCEHPAADSQHGERYVARILEALQSNPEIWNSTLFLINYDENDGKFDHVLPPYAEPGTPGEYTNQAEKINVSNIVTTGGEPIGLGPRVPLVMVSPWTRGGWVNSEVFDHTSIVKFLETYAAHLGKPFTSPNISAWRRSIVGDLTSALDFTNPQFGPATFPDPVAEVPVTIAADHMKHRALPFHGHATVTENRITGKVTATMSVEGPRGKALSFQVFPDAHQAFSNTPFTVTAGSASKSYEWDATQTDGKYAFSIYSNDGFVRSFAGQLVPADEKDLGIPRVDVDLDKGAHARVAITLHNDGAESLRYTLAANDFTGGTKVYELRGGQRTSVEWPTEDGYYDVVITADTGTGWKQRYAGRIATTTKD</sequence>